<dbReference type="PANTHER" id="PTHR33529:SF6">
    <property type="entry name" value="YJGP_YJGQ FAMILY PERMEASE"/>
    <property type="match status" value="1"/>
</dbReference>
<keyword evidence="8" id="KW-1185">Reference proteome</keyword>
<feature type="transmembrane region" description="Helical" evidence="6">
    <location>
        <begin position="375"/>
        <end position="394"/>
    </location>
</feature>
<feature type="transmembrane region" description="Helical" evidence="6">
    <location>
        <begin position="348"/>
        <end position="368"/>
    </location>
</feature>
<keyword evidence="4 6" id="KW-1133">Transmembrane helix</keyword>
<evidence type="ECO:0000256" key="3">
    <source>
        <dbReference type="ARBA" id="ARBA00022692"/>
    </source>
</evidence>
<keyword evidence="5 6" id="KW-0472">Membrane</keyword>
<name>A0A9E6ZNT4_9FLAO</name>
<dbReference type="EMBL" id="CP094358">
    <property type="protein sequence ID" value="UOB17760.1"/>
    <property type="molecule type" value="Genomic_DNA"/>
</dbReference>
<keyword evidence="3 6" id="KW-0812">Transmembrane</keyword>
<comment type="subcellular location">
    <subcellularLocation>
        <location evidence="1">Cell membrane</location>
        <topology evidence="1">Multi-pass membrane protein</topology>
    </subcellularLocation>
</comment>
<gene>
    <name evidence="7" type="ORF">MQE35_00330</name>
</gene>
<dbReference type="Pfam" id="PF03739">
    <property type="entry name" value="LptF_LptG"/>
    <property type="match status" value="1"/>
</dbReference>
<evidence type="ECO:0000256" key="6">
    <source>
        <dbReference type="SAM" id="Phobius"/>
    </source>
</evidence>
<evidence type="ECO:0000313" key="7">
    <source>
        <dbReference type="EMBL" id="UOB17760.1"/>
    </source>
</evidence>
<dbReference type="Proteomes" id="UP000831290">
    <property type="component" value="Chromosome"/>
</dbReference>
<accession>A0A9E6ZNT4</accession>
<reference evidence="7" key="1">
    <citation type="submission" date="2022-03" db="EMBL/GenBank/DDBJ databases">
        <title>Description of Abyssus ytuae gen. nov., sp. nov., a novel member of the family Flavobacteriaceae isolated from the sediment of Mariana Trench.</title>
        <authorList>
            <person name="Zhang J."/>
            <person name="Xu X."/>
        </authorList>
    </citation>
    <scope>NUCLEOTIDE SEQUENCE</scope>
    <source>
        <strain evidence="7">MT3330</strain>
    </source>
</reference>
<dbReference type="GO" id="GO:0043190">
    <property type="term" value="C:ATP-binding cassette (ABC) transporter complex"/>
    <property type="evidence" value="ECO:0007669"/>
    <property type="project" value="TreeGrafter"/>
</dbReference>
<feature type="transmembrane region" description="Helical" evidence="6">
    <location>
        <begin position="41"/>
        <end position="58"/>
    </location>
</feature>
<dbReference type="GO" id="GO:0015920">
    <property type="term" value="P:lipopolysaccharide transport"/>
    <property type="evidence" value="ECO:0007669"/>
    <property type="project" value="TreeGrafter"/>
</dbReference>
<evidence type="ECO:0000313" key="8">
    <source>
        <dbReference type="Proteomes" id="UP000831290"/>
    </source>
</evidence>
<feature type="transmembrane region" description="Helical" evidence="6">
    <location>
        <begin position="79"/>
        <end position="99"/>
    </location>
</feature>
<organism evidence="7 8">
    <name type="scientific">Abyssalbus ytuae</name>
    <dbReference type="NCBI Taxonomy" id="2926907"/>
    <lineage>
        <taxon>Bacteria</taxon>
        <taxon>Pseudomonadati</taxon>
        <taxon>Bacteroidota</taxon>
        <taxon>Flavobacteriia</taxon>
        <taxon>Flavobacteriales</taxon>
        <taxon>Flavobacteriaceae</taxon>
        <taxon>Abyssalbus</taxon>
    </lineage>
</organism>
<sequence length="453" mass="51347">MLIFIFQAIWFFIDELAGKGLDIAIVGKFLFYYSPNLIPNVLPLTILLASIMTFGNFAENYEFAAMKASGISLQRAMKSLIVFILLLSIGTFFFANNVIPAAEYKSYNLRRNIAKLKPALVISEGVFNDIGDLNLKVEDKYGENDKFLKNVIIHMKNTKNENSTVIKSKAGELVSSENSNIIQLILKDGNYYEEVEQKKRKQQTFPHAKAHFETYTMNIDLSELNDVDLEKENISNTYKMLNIQELKYTADSLEKDYSKIVTNFGNSIYIRAANLHEKKDSLFTKKDSITAFEQNVLDMLDKNRELQIIDLALNTIRGAKNTVEGKKYDLKRRAKIINLHKIMMNDKIALALSCIILFFVGAPLGAIIRKGGLGLPIVIAIGLFITYYFIGIFAKNLAEDGSMNPHMSSWISTFILLPLGIYLTRRATADKEIFDIGNVTEKITRLFKKKTKS</sequence>
<keyword evidence="2" id="KW-1003">Cell membrane</keyword>
<dbReference type="InterPro" id="IPR005495">
    <property type="entry name" value="LptG/LptF_permease"/>
</dbReference>
<evidence type="ECO:0000256" key="5">
    <source>
        <dbReference type="ARBA" id="ARBA00023136"/>
    </source>
</evidence>
<protein>
    <submittedName>
        <fullName evidence="7">LptF/LptG family permease</fullName>
    </submittedName>
</protein>
<feature type="transmembrane region" description="Helical" evidence="6">
    <location>
        <begin position="406"/>
        <end position="424"/>
    </location>
</feature>
<evidence type="ECO:0000256" key="2">
    <source>
        <dbReference type="ARBA" id="ARBA00022475"/>
    </source>
</evidence>
<proteinExistence type="predicted"/>
<dbReference type="KEGG" id="fbm:MQE35_00330"/>
<evidence type="ECO:0000256" key="4">
    <source>
        <dbReference type="ARBA" id="ARBA00022989"/>
    </source>
</evidence>
<dbReference type="AlphaFoldDB" id="A0A9E6ZNT4"/>
<evidence type="ECO:0000256" key="1">
    <source>
        <dbReference type="ARBA" id="ARBA00004651"/>
    </source>
</evidence>
<dbReference type="PANTHER" id="PTHR33529">
    <property type="entry name" value="SLR0882 PROTEIN-RELATED"/>
    <property type="match status" value="1"/>
</dbReference>